<reference evidence="8 9" key="1">
    <citation type="journal article" date="2020" name="ISME J.">
        <title>Uncovering the hidden diversity of litter-decomposition mechanisms in mushroom-forming fungi.</title>
        <authorList>
            <person name="Floudas D."/>
            <person name="Bentzer J."/>
            <person name="Ahren D."/>
            <person name="Johansson T."/>
            <person name="Persson P."/>
            <person name="Tunlid A."/>
        </authorList>
    </citation>
    <scope>NUCLEOTIDE SEQUENCE [LARGE SCALE GENOMIC DNA]</scope>
    <source>
        <strain evidence="8 9">CBS 175.51</strain>
    </source>
</reference>
<proteinExistence type="inferred from homology"/>
<feature type="compositionally biased region" description="Low complexity" evidence="6">
    <location>
        <begin position="69"/>
        <end position="83"/>
    </location>
</feature>
<gene>
    <name evidence="8" type="ORF">D9611_003796</name>
</gene>
<keyword evidence="5" id="KW-0688">Ribosomal frameshifting</keyword>
<comment type="function">
    <text evidence="1">Ornithine decarboxylase (ODC) antizyme protein that negatively regulates ODC activity and intracellular polyamine biosynthesis in response to increased intracellular polyamine levels. Binds to ODC monomers, inhibiting the assembly of the functional ODC homodimer, and targets the monomers for ubiquitin-independent proteolytic destruction by the 26S proteasome.</text>
</comment>
<dbReference type="AlphaFoldDB" id="A0A8H5EYK2"/>
<comment type="subunit">
    <text evidence="3">Interacts with ODC and thereby sterically blocks ODC homodimerization.</text>
</comment>
<keyword evidence="7" id="KW-0812">Transmembrane</keyword>
<dbReference type="GO" id="GO:0005737">
    <property type="term" value="C:cytoplasm"/>
    <property type="evidence" value="ECO:0007669"/>
    <property type="project" value="TreeGrafter"/>
</dbReference>
<organism evidence="8 9">
    <name type="scientific">Ephemerocybe angulata</name>
    <dbReference type="NCBI Taxonomy" id="980116"/>
    <lineage>
        <taxon>Eukaryota</taxon>
        <taxon>Fungi</taxon>
        <taxon>Dikarya</taxon>
        <taxon>Basidiomycota</taxon>
        <taxon>Agaricomycotina</taxon>
        <taxon>Agaricomycetes</taxon>
        <taxon>Agaricomycetidae</taxon>
        <taxon>Agaricales</taxon>
        <taxon>Agaricineae</taxon>
        <taxon>Psathyrellaceae</taxon>
        <taxon>Ephemerocybe</taxon>
    </lineage>
</organism>
<dbReference type="InterPro" id="IPR038581">
    <property type="entry name" value="ODC_AZ_sf"/>
</dbReference>
<evidence type="ECO:0000256" key="5">
    <source>
        <dbReference type="ARBA" id="ARBA00022758"/>
    </source>
</evidence>
<dbReference type="OrthoDB" id="5959761at2759"/>
<dbReference type="GO" id="GO:0008073">
    <property type="term" value="F:ornithine decarboxylase inhibitor activity"/>
    <property type="evidence" value="ECO:0007669"/>
    <property type="project" value="InterPro"/>
</dbReference>
<dbReference type="GO" id="GO:0005634">
    <property type="term" value="C:nucleus"/>
    <property type="evidence" value="ECO:0007669"/>
    <property type="project" value="TreeGrafter"/>
</dbReference>
<feature type="compositionally biased region" description="Polar residues" evidence="6">
    <location>
        <begin position="100"/>
        <end position="110"/>
    </location>
</feature>
<evidence type="ECO:0000313" key="9">
    <source>
        <dbReference type="Proteomes" id="UP000541558"/>
    </source>
</evidence>
<name>A0A8H5EYK2_9AGAR</name>
<feature type="compositionally biased region" description="Low complexity" evidence="6">
    <location>
        <begin position="127"/>
        <end position="138"/>
    </location>
</feature>
<dbReference type="PANTHER" id="PTHR10279">
    <property type="entry name" value="ORNITHINE DECARBOXYLASE ANTIZYME"/>
    <property type="match status" value="1"/>
</dbReference>
<dbReference type="SUPFAM" id="SSF55729">
    <property type="entry name" value="Acyl-CoA N-acyltransferases (Nat)"/>
    <property type="match status" value="1"/>
</dbReference>
<feature type="transmembrane region" description="Helical" evidence="7">
    <location>
        <begin position="245"/>
        <end position="269"/>
    </location>
</feature>
<dbReference type="Gene3D" id="3.40.630.60">
    <property type="match status" value="1"/>
</dbReference>
<comment type="caution">
    <text evidence="8">The sequence shown here is derived from an EMBL/GenBank/DDBJ whole genome shotgun (WGS) entry which is preliminary data.</text>
</comment>
<accession>A0A8H5EYK2</accession>
<protein>
    <recommendedName>
        <fullName evidence="4">Ornithine decarboxylase antizyme</fullName>
    </recommendedName>
</protein>
<dbReference type="PANTHER" id="PTHR10279:SF10">
    <property type="entry name" value="ORNITHINE DECARBOXYLASE ANTIZYME"/>
    <property type="match status" value="1"/>
</dbReference>
<evidence type="ECO:0000256" key="2">
    <source>
        <dbReference type="ARBA" id="ARBA00008796"/>
    </source>
</evidence>
<evidence type="ECO:0000256" key="3">
    <source>
        <dbReference type="ARBA" id="ARBA00011486"/>
    </source>
</evidence>
<dbReference type="InterPro" id="IPR002993">
    <property type="entry name" value="ODC_AZ"/>
</dbReference>
<keyword evidence="9" id="KW-1185">Reference proteome</keyword>
<dbReference type="InterPro" id="IPR016181">
    <property type="entry name" value="Acyl_CoA_acyltransferase"/>
</dbReference>
<dbReference type="GO" id="GO:0045732">
    <property type="term" value="P:positive regulation of protein catabolic process"/>
    <property type="evidence" value="ECO:0007669"/>
    <property type="project" value="TreeGrafter"/>
</dbReference>
<comment type="similarity">
    <text evidence="2">Belongs to the ODC antizyme family.</text>
</comment>
<dbReference type="EMBL" id="JAACJK010000219">
    <property type="protein sequence ID" value="KAF5317066.1"/>
    <property type="molecule type" value="Genomic_DNA"/>
</dbReference>
<dbReference type="Pfam" id="PF02100">
    <property type="entry name" value="ODC_AZ"/>
    <property type="match status" value="1"/>
</dbReference>
<dbReference type="GO" id="GO:0075523">
    <property type="term" value="P:viral translational frameshifting"/>
    <property type="evidence" value="ECO:0007669"/>
    <property type="project" value="UniProtKB-KW"/>
</dbReference>
<evidence type="ECO:0000256" key="1">
    <source>
        <dbReference type="ARBA" id="ARBA00002307"/>
    </source>
</evidence>
<feature type="region of interest" description="Disordered" evidence="6">
    <location>
        <begin position="99"/>
        <end position="138"/>
    </location>
</feature>
<dbReference type="Proteomes" id="UP000541558">
    <property type="component" value="Unassembled WGS sequence"/>
</dbReference>
<keyword evidence="7" id="KW-1133">Transmembrane helix</keyword>
<evidence type="ECO:0000313" key="8">
    <source>
        <dbReference type="EMBL" id="KAF5317066.1"/>
    </source>
</evidence>
<evidence type="ECO:0000256" key="6">
    <source>
        <dbReference type="SAM" id="MobiDB-lite"/>
    </source>
</evidence>
<keyword evidence="7" id="KW-0472">Membrane</keyword>
<sequence>MGPPTSTTSLASLLSATCRATRTFIIIPLPTLAGPGGVFDAPKVKCPPDRGSLDCVRDSPTPGSPPYISNPLSSSPTSLSFSKSHYHPSRAIPISAVNHAHSNSGRSSPRQIPARNASGMSTPPLTPDSGSDCSSSSGSIASIAGPDALDFLMTIFPNDGLKALPYAKRVSISAPNLGADFDGVVLELPGKPKTLYVDGKGAAVVSLRESIVALLDLADESLGCNALVIALERSSPDLSSLLHSLMYVGGTVVTAPIFKVASAFVLVGLEI</sequence>
<evidence type="ECO:0000256" key="4">
    <source>
        <dbReference type="ARBA" id="ARBA00017712"/>
    </source>
</evidence>
<feature type="region of interest" description="Disordered" evidence="6">
    <location>
        <begin position="50"/>
        <end position="84"/>
    </location>
</feature>
<evidence type="ECO:0000256" key="7">
    <source>
        <dbReference type="SAM" id="Phobius"/>
    </source>
</evidence>